<dbReference type="OrthoDB" id="213240at2"/>
<dbReference type="Pfam" id="PF03929">
    <property type="entry name" value="PepSY_TM"/>
    <property type="match status" value="1"/>
</dbReference>
<keyword evidence="2" id="KW-0472">Membrane</keyword>
<keyword evidence="4" id="KW-1185">Reference proteome</keyword>
<proteinExistence type="predicted"/>
<reference evidence="4" key="1">
    <citation type="submission" date="2011-02" db="EMBL/GenBank/DDBJ databases">
        <title>The complete genome of Planctomyces brasiliensis DSM 5305.</title>
        <authorList>
            <person name="Lucas S."/>
            <person name="Copeland A."/>
            <person name="Lapidus A."/>
            <person name="Bruce D."/>
            <person name="Goodwin L."/>
            <person name="Pitluck S."/>
            <person name="Kyrpides N."/>
            <person name="Mavromatis K."/>
            <person name="Pagani I."/>
            <person name="Ivanova N."/>
            <person name="Ovchinnikova G."/>
            <person name="Lu M."/>
            <person name="Detter J.C."/>
            <person name="Han C."/>
            <person name="Land M."/>
            <person name="Hauser L."/>
            <person name="Markowitz V."/>
            <person name="Cheng J.-F."/>
            <person name="Hugenholtz P."/>
            <person name="Woyke T."/>
            <person name="Wu D."/>
            <person name="Tindall B."/>
            <person name="Pomrenke H.G."/>
            <person name="Brambilla E."/>
            <person name="Klenk H.-P."/>
            <person name="Eisen J.A."/>
        </authorList>
    </citation>
    <scope>NUCLEOTIDE SEQUENCE [LARGE SCALE GENOMIC DNA]</scope>
    <source>
        <strain evidence="4">ATCC 49424 / DSM 5305 / JCM 21570 / NBRC 103401 / IFAM 1448</strain>
    </source>
</reference>
<feature type="compositionally biased region" description="Gly residues" evidence="1">
    <location>
        <begin position="446"/>
        <end position="458"/>
    </location>
</feature>
<dbReference type="KEGG" id="pbs:Plabr_4520"/>
<dbReference type="Proteomes" id="UP000006860">
    <property type="component" value="Chromosome"/>
</dbReference>
<organism evidence="3 4">
    <name type="scientific">Rubinisphaera brasiliensis (strain ATCC 49424 / DSM 5305 / JCM 21570 / IAM 15109 / NBRC 103401 / IFAM 1448)</name>
    <name type="common">Planctomyces brasiliensis</name>
    <dbReference type="NCBI Taxonomy" id="756272"/>
    <lineage>
        <taxon>Bacteria</taxon>
        <taxon>Pseudomonadati</taxon>
        <taxon>Planctomycetota</taxon>
        <taxon>Planctomycetia</taxon>
        <taxon>Planctomycetales</taxon>
        <taxon>Planctomycetaceae</taxon>
        <taxon>Rubinisphaera</taxon>
    </lineage>
</organism>
<feature type="region of interest" description="Disordered" evidence="1">
    <location>
        <begin position="1"/>
        <end position="38"/>
    </location>
</feature>
<dbReference type="eggNOG" id="COG3295">
    <property type="taxonomic scope" value="Bacteria"/>
</dbReference>
<feature type="compositionally biased region" description="Polar residues" evidence="1">
    <location>
        <begin position="7"/>
        <end position="18"/>
    </location>
</feature>
<feature type="region of interest" description="Disordered" evidence="1">
    <location>
        <begin position="160"/>
        <end position="181"/>
    </location>
</feature>
<feature type="transmembrane region" description="Helical" evidence="2">
    <location>
        <begin position="51"/>
        <end position="73"/>
    </location>
</feature>
<name>F0SMB2_RUBBR</name>
<dbReference type="RefSeq" id="WP_013630795.1">
    <property type="nucleotide sequence ID" value="NC_015174.1"/>
</dbReference>
<keyword evidence="2" id="KW-1133">Transmembrane helix</keyword>
<feature type="compositionally biased region" description="Gly residues" evidence="1">
    <location>
        <begin position="385"/>
        <end position="405"/>
    </location>
</feature>
<evidence type="ECO:0000313" key="3">
    <source>
        <dbReference type="EMBL" id="ADY62091.1"/>
    </source>
</evidence>
<sequence>MNPVAELTSSMEPASLRQSDAVDESAPRPRRKQKSKASKGWNSMMKLFRRVHLYSGIFMFPWVLLYGVTGMFFNHPQAFTGGEVRSFSGAVAGGQLAALPTPQEMADELVAKLNTALPVGSEGASPRVRLSDSRAIEFNRELSYTVQADGVEHSVKLNPVTGSGEIRTRPSEAETAAVEEPANPLADVGRVEIENNAMKAAEAAIPGLLGELELPAGEISAGRRAPTLRFLAEIDGTPYVLNYNLGNGAITPVADEVRPEMDAKTFMQRLHLSRGYAPHWNVEWLWALIVDAMFLSMVFWGLSGLLMWWQIKRTRLLGSGFLVASLAVTVILVVGMHDSLTAGGSRGGHGGGGGGRGAGGAGAQGAAAEHGPGGHSHGAETGHQHGPGGQVGGNRGGGGRGGNRGGAAIETENSAVGNGDEAAGEMRRGRGRGGRGGAGADIEGTGPRGGGRGRGGRGGMERPTDPPAEPETSAAETNATEDGPAGDE</sequence>
<evidence type="ECO:0000256" key="1">
    <source>
        <dbReference type="SAM" id="MobiDB-lite"/>
    </source>
</evidence>
<keyword evidence="2" id="KW-0812">Transmembrane</keyword>
<dbReference type="AlphaFoldDB" id="F0SMB2"/>
<feature type="transmembrane region" description="Helical" evidence="2">
    <location>
        <begin position="316"/>
        <end position="336"/>
    </location>
</feature>
<dbReference type="HOGENOM" id="CLU_558821_0_0_0"/>
<evidence type="ECO:0008006" key="5">
    <source>
        <dbReference type="Google" id="ProtNLM"/>
    </source>
</evidence>
<feature type="compositionally biased region" description="Gly residues" evidence="1">
    <location>
        <begin position="345"/>
        <end position="363"/>
    </location>
</feature>
<feature type="compositionally biased region" description="Basic residues" evidence="1">
    <location>
        <begin position="28"/>
        <end position="37"/>
    </location>
</feature>
<evidence type="ECO:0000256" key="2">
    <source>
        <dbReference type="SAM" id="Phobius"/>
    </source>
</evidence>
<protein>
    <recommendedName>
        <fullName evidence="5">PepSY-associated TM helix domain protein</fullName>
    </recommendedName>
</protein>
<dbReference type="InterPro" id="IPR005625">
    <property type="entry name" value="PepSY-ass_TM"/>
</dbReference>
<feature type="region of interest" description="Disordered" evidence="1">
    <location>
        <begin position="345"/>
        <end position="488"/>
    </location>
</feature>
<gene>
    <name evidence="3" type="ordered locus">Plabr_4520</name>
</gene>
<dbReference type="EMBL" id="CP002546">
    <property type="protein sequence ID" value="ADY62091.1"/>
    <property type="molecule type" value="Genomic_DNA"/>
</dbReference>
<feature type="transmembrane region" description="Helical" evidence="2">
    <location>
        <begin position="284"/>
        <end position="309"/>
    </location>
</feature>
<evidence type="ECO:0000313" key="4">
    <source>
        <dbReference type="Proteomes" id="UP000006860"/>
    </source>
</evidence>
<accession>F0SMB2</accession>